<gene>
    <name evidence="1" type="ORF">R70211_05848</name>
</gene>
<evidence type="ECO:0000313" key="1">
    <source>
        <dbReference type="EMBL" id="CAE6943836.1"/>
    </source>
</evidence>
<dbReference type="AlphaFoldDB" id="A0A9N8R334"/>
<dbReference type="Proteomes" id="UP000675121">
    <property type="component" value="Unassembled WGS sequence"/>
</dbReference>
<accession>A0A9N8R334</accession>
<evidence type="ECO:0000313" key="2">
    <source>
        <dbReference type="Proteomes" id="UP000675121"/>
    </source>
</evidence>
<proteinExistence type="predicted"/>
<organism evidence="1 2">
    <name type="scientific">Paraburkholderia domus</name>
    <dbReference type="NCBI Taxonomy" id="2793075"/>
    <lineage>
        <taxon>Bacteria</taxon>
        <taxon>Pseudomonadati</taxon>
        <taxon>Pseudomonadota</taxon>
        <taxon>Betaproteobacteria</taxon>
        <taxon>Burkholderiales</taxon>
        <taxon>Burkholderiaceae</taxon>
        <taxon>Paraburkholderia</taxon>
    </lineage>
</organism>
<reference evidence="1" key="1">
    <citation type="submission" date="2021-02" db="EMBL/GenBank/DDBJ databases">
        <authorList>
            <person name="Vanwijnsberghe S."/>
        </authorList>
    </citation>
    <scope>NUCLEOTIDE SEQUENCE</scope>
    <source>
        <strain evidence="1">R-70211</strain>
    </source>
</reference>
<comment type="caution">
    <text evidence="1">The sequence shown here is derived from an EMBL/GenBank/DDBJ whole genome shotgun (WGS) entry which is preliminary data.</text>
</comment>
<sequence>MRSSTLLRTVTRSNESTLKDALMDVQHVADAVLQMAELPLSANVQLMTIMASKMPFVGRG</sequence>
<protein>
    <submittedName>
        <fullName evidence="1">Uncharacterized protein</fullName>
    </submittedName>
</protein>
<keyword evidence="2" id="KW-1185">Reference proteome</keyword>
<dbReference type="EMBL" id="CAJNAS010000020">
    <property type="protein sequence ID" value="CAE6943836.1"/>
    <property type="molecule type" value="Genomic_DNA"/>
</dbReference>
<name>A0A9N8R334_9BURK</name>